<dbReference type="OMA" id="DHMDHIL"/>
<dbReference type="FunFam" id="3.40.50.620:FF:000451">
    <property type="entry name" value="Cysteine-tRNA ligase-like protein"/>
    <property type="match status" value="1"/>
</dbReference>
<dbReference type="HAMAP" id="MF_00041">
    <property type="entry name" value="Cys_tRNA_synth"/>
    <property type="match status" value="1"/>
</dbReference>
<dbReference type="GO" id="GO:0004817">
    <property type="term" value="F:cysteine-tRNA ligase activity"/>
    <property type="evidence" value="ECO:0007669"/>
    <property type="project" value="UniProtKB-EC"/>
</dbReference>
<evidence type="ECO:0000256" key="9">
    <source>
        <dbReference type="ARBA" id="ARBA00023146"/>
    </source>
</evidence>
<evidence type="ECO:0000256" key="11">
    <source>
        <dbReference type="SAM" id="MobiDB-lite"/>
    </source>
</evidence>
<evidence type="ECO:0000256" key="1">
    <source>
        <dbReference type="ARBA" id="ARBA00001947"/>
    </source>
</evidence>
<dbReference type="PANTHER" id="PTHR10890">
    <property type="entry name" value="CYSTEINYL-TRNA SYNTHETASE"/>
    <property type="match status" value="1"/>
</dbReference>
<proteinExistence type="inferred from homology"/>
<dbReference type="EC" id="6.1.1.16" evidence="2"/>
<dbReference type="Pfam" id="PF01406">
    <property type="entry name" value="tRNA-synt_1e"/>
    <property type="match status" value="2"/>
</dbReference>
<keyword evidence="8" id="KW-0648">Protein biosynthesis</keyword>
<keyword evidence="4" id="KW-0479">Metal-binding</keyword>
<evidence type="ECO:0000313" key="13">
    <source>
        <dbReference type="EMBL" id="OIT01111.1"/>
    </source>
</evidence>
<dbReference type="GO" id="GO:0046872">
    <property type="term" value="F:metal ion binding"/>
    <property type="evidence" value="ECO:0007669"/>
    <property type="project" value="UniProtKB-KW"/>
</dbReference>
<dbReference type="AlphaFoldDB" id="A0A1J6ITS4"/>
<dbReference type="InterPro" id="IPR014729">
    <property type="entry name" value="Rossmann-like_a/b/a_fold"/>
</dbReference>
<keyword evidence="7" id="KW-0067">ATP-binding</keyword>
<dbReference type="InterPro" id="IPR015803">
    <property type="entry name" value="Cys-tRNA-ligase"/>
</dbReference>
<dbReference type="STRING" id="49451.A0A1J6ITS4"/>
<keyword evidence="3 13" id="KW-0436">Ligase</keyword>
<evidence type="ECO:0000256" key="4">
    <source>
        <dbReference type="ARBA" id="ARBA00022723"/>
    </source>
</evidence>
<evidence type="ECO:0000256" key="10">
    <source>
        <dbReference type="ARBA" id="ARBA00031499"/>
    </source>
</evidence>
<feature type="domain" description="tRNA synthetases class I catalytic" evidence="12">
    <location>
        <begin position="151"/>
        <end position="286"/>
    </location>
</feature>
<evidence type="ECO:0000256" key="7">
    <source>
        <dbReference type="ARBA" id="ARBA00022840"/>
    </source>
</evidence>
<reference evidence="13" key="1">
    <citation type="submission" date="2016-11" db="EMBL/GenBank/DDBJ databases">
        <title>The genome of Nicotiana attenuata.</title>
        <authorList>
            <person name="Xu S."/>
            <person name="Brockmoeller T."/>
            <person name="Gaquerel E."/>
            <person name="Navarro A."/>
            <person name="Kuhl H."/>
            <person name="Gase K."/>
            <person name="Ling Z."/>
            <person name="Zhou W."/>
            <person name="Kreitzer C."/>
            <person name="Stanke M."/>
            <person name="Tang H."/>
            <person name="Lyons E."/>
            <person name="Pandey P."/>
            <person name="Pandey S.P."/>
            <person name="Timmermann B."/>
            <person name="Baldwin I.T."/>
        </authorList>
    </citation>
    <scope>NUCLEOTIDE SEQUENCE [LARGE SCALE GENOMIC DNA]</scope>
    <source>
        <strain evidence="13">UT</strain>
    </source>
</reference>
<name>A0A1J6ITS4_NICAT</name>
<gene>
    <name evidence="13" type="primary">SYCO_0</name>
    <name evidence="13" type="ORF">A4A49_35054</name>
</gene>
<dbReference type="GO" id="GO:0005737">
    <property type="term" value="C:cytoplasm"/>
    <property type="evidence" value="ECO:0007669"/>
    <property type="project" value="TreeGrafter"/>
</dbReference>
<dbReference type="SUPFAM" id="SSF47323">
    <property type="entry name" value="Anticodon-binding domain of a subclass of class I aminoacyl-tRNA synthetases"/>
    <property type="match status" value="1"/>
</dbReference>
<dbReference type="InterPro" id="IPR009080">
    <property type="entry name" value="tRNAsynth_Ia_anticodon-bd"/>
</dbReference>
<evidence type="ECO:0000313" key="14">
    <source>
        <dbReference type="Proteomes" id="UP000187609"/>
    </source>
</evidence>
<dbReference type="GO" id="GO:0005524">
    <property type="term" value="F:ATP binding"/>
    <property type="evidence" value="ECO:0007669"/>
    <property type="project" value="UniProtKB-KW"/>
</dbReference>
<dbReference type="InterPro" id="IPR024909">
    <property type="entry name" value="Cys-tRNA/MSH_ligase"/>
</dbReference>
<evidence type="ECO:0000256" key="5">
    <source>
        <dbReference type="ARBA" id="ARBA00022741"/>
    </source>
</evidence>
<keyword evidence="5" id="KW-0547">Nucleotide-binding</keyword>
<keyword evidence="9" id="KW-0030">Aminoacyl-tRNA synthetase</keyword>
<dbReference type="Gramene" id="OIT01111">
    <property type="protein sequence ID" value="OIT01111"/>
    <property type="gene ID" value="A4A49_35054"/>
</dbReference>
<dbReference type="PANTHER" id="PTHR10890:SF26">
    <property type="entry name" value="CYSTEINE--TRNA LIGASE 1, CYTOPLASMIC-RELATED"/>
    <property type="match status" value="1"/>
</dbReference>
<dbReference type="SMR" id="A0A1J6ITS4"/>
<organism evidence="13 14">
    <name type="scientific">Nicotiana attenuata</name>
    <name type="common">Coyote tobacco</name>
    <dbReference type="NCBI Taxonomy" id="49451"/>
    <lineage>
        <taxon>Eukaryota</taxon>
        <taxon>Viridiplantae</taxon>
        <taxon>Streptophyta</taxon>
        <taxon>Embryophyta</taxon>
        <taxon>Tracheophyta</taxon>
        <taxon>Spermatophyta</taxon>
        <taxon>Magnoliopsida</taxon>
        <taxon>eudicotyledons</taxon>
        <taxon>Gunneridae</taxon>
        <taxon>Pentapetalae</taxon>
        <taxon>asterids</taxon>
        <taxon>lamiids</taxon>
        <taxon>Solanales</taxon>
        <taxon>Solanaceae</taxon>
        <taxon>Nicotianoideae</taxon>
        <taxon>Nicotianeae</taxon>
        <taxon>Nicotiana</taxon>
    </lineage>
</organism>
<protein>
    <recommendedName>
        <fullName evidence="2">cysteine--tRNA ligase</fullName>
        <ecNumber evidence="2">6.1.1.16</ecNumber>
    </recommendedName>
    <alternativeName>
        <fullName evidence="10">Cysteinyl-tRNA synthetase</fullName>
    </alternativeName>
</protein>
<keyword evidence="14" id="KW-1185">Reference proteome</keyword>
<dbReference type="SUPFAM" id="SSF52374">
    <property type="entry name" value="Nucleotidylyl transferase"/>
    <property type="match status" value="1"/>
</dbReference>
<dbReference type="Proteomes" id="UP000187609">
    <property type="component" value="Unassembled WGS sequence"/>
</dbReference>
<evidence type="ECO:0000256" key="8">
    <source>
        <dbReference type="ARBA" id="ARBA00022917"/>
    </source>
</evidence>
<feature type="domain" description="tRNA synthetases class I catalytic" evidence="12">
    <location>
        <begin position="19"/>
        <end position="150"/>
    </location>
</feature>
<dbReference type="CDD" id="cd00672">
    <property type="entry name" value="CysRS_core"/>
    <property type="match status" value="1"/>
</dbReference>
<dbReference type="GO" id="GO:0006423">
    <property type="term" value="P:cysteinyl-tRNA aminoacylation"/>
    <property type="evidence" value="ECO:0007669"/>
    <property type="project" value="InterPro"/>
</dbReference>
<feature type="region of interest" description="Disordered" evidence="11">
    <location>
        <begin position="389"/>
        <end position="435"/>
    </location>
</feature>
<evidence type="ECO:0000256" key="2">
    <source>
        <dbReference type="ARBA" id="ARBA00012832"/>
    </source>
</evidence>
<accession>A0A1J6ITS4</accession>
<dbReference type="InterPro" id="IPR032678">
    <property type="entry name" value="tRNA-synt_1_cat_dom"/>
</dbReference>
<comment type="caution">
    <text evidence="13">The sequence shown here is derived from an EMBL/GenBank/DDBJ whole genome shotgun (WGS) entry which is preliminary data.</text>
</comment>
<evidence type="ECO:0000259" key="12">
    <source>
        <dbReference type="Pfam" id="PF01406"/>
    </source>
</evidence>
<sequence length="492" mass="56073">MNKLEFQIYDTMTKQKEVFKSKEPGKVKMYICGVSPYDYSHIGHARSYVAFDVLYRYLKYLRYDVVYVRNFSDVDEKIIRRANEFGEDPIALSGRYCQEFQKDMDDLQCLPPTHQPRVSEHMEEIKEMIAKVMTNGYAYTVDGDVYFSVDIDSRKRNLADFALWKAAKPGEPSWDSPWGRGRPGWHIECSAMSAYYLTHSFDIHGGGMDLIFPHHENEIAQNYAACGPESNASYWMHNGFVTIDDEKMSKSLGNFFTIREVTRLYHPIALRLMNSYVNMLKKKQQQLSVILYLTELLKEVKAVLDVLGLLLGSTCAEVLQQFKERALKRADLTEEDILRAIEERALARKNKEFARSDQIRTDLVAKGIALMDIGTETVWRPCVRCGQEQPAPPAQLEQSAAAVQKEPPVAPSQLKQSAAARQKEQPAASLQRPPWSCTLAISKEDHEISEGTTDYTLSYQGNKYLRLIGHNDVEHGGDLDERKSISGCVVTH</sequence>
<keyword evidence="6" id="KW-0862">Zinc</keyword>
<dbReference type="Gene3D" id="3.40.50.620">
    <property type="entry name" value="HUPs"/>
    <property type="match status" value="2"/>
</dbReference>
<comment type="cofactor">
    <cofactor evidence="1">
        <name>Zn(2+)</name>
        <dbReference type="ChEBI" id="CHEBI:29105"/>
    </cofactor>
</comment>
<dbReference type="EMBL" id="MJEQ01037189">
    <property type="protein sequence ID" value="OIT01111.1"/>
    <property type="molecule type" value="Genomic_DNA"/>
</dbReference>
<evidence type="ECO:0000256" key="3">
    <source>
        <dbReference type="ARBA" id="ARBA00022598"/>
    </source>
</evidence>
<evidence type="ECO:0000256" key="6">
    <source>
        <dbReference type="ARBA" id="ARBA00022833"/>
    </source>
</evidence>
<dbReference type="PRINTS" id="PR00983">
    <property type="entry name" value="TRNASYNTHCYS"/>
</dbReference>